<feature type="compositionally biased region" description="Basic and acidic residues" evidence="9">
    <location>
        <begin position="760"/>
        <end position="782"/>
    </location>
</feature>
<dbReference type="EMBL" id="OZ037946">
    <property type="protein sequence ID" value="CAL1705016.1"/>
    <property type="molecule type" value="Genomic_DNA"/>
</dbReference>
<evidence type="ECO:0000256" key="7">
    <source>
        <dbReference type="ARBA" id="ARBA00025178"/>
    </source>
</evidence>
<comment type="similarity">
    <text evidence="2">Belongs to the EAF1 family.</text>
</comment>
<keyword evidence="13" id="KW-1185">Reference proteome</keyword>
<comment type="subcellular location">
    <subcellularLocation>
        <location evidence="1">Nucleus</location>
    </subcellularLocation>
</comment>
<feature type="region of interest" description="Disordered" evidence="9">
    <location>
        <begin position="752"/>
        <end position="784"/>
    </location>
</feature>
<feature type="region of interest" description="Disordered" evidence="9">
    <location>
        <begin position="345"/>
        <end position="377"/>
    </location>
</feature>
<evidence type="ECO:0000256" key="9">
    <source>
        <dbReference type="SAM" id="MobiDB-lite"/>
    </source>
</evidence>
<feature type="region of interest" description="Disordered" evidence="9">
    <location>
        <begin position="1166"/>
        <end position="1210"/>
    </location>
</feature>
<dbReference type="Proteomes" id="UP001497453">
    <property type="component" value="Chromosome 3"/>
</dbReference>
<keyword evidence="4" id="KW-0156">Chromatin regulator</keyword>
<evidence type="ECO:0000256" key="6">
    <source>
        <dbReference type="ARBA" id="ARBA00023242"/>
    </source>
</evidence>
<dbReference type="CDD" id="cd00167">
    <property type="entry name" value="SANT"/>
    <property type="match status" value="1"/>
</dbReference>
<dbReference type="InterPro" id="IPR014012">
    <property type="entry name" value="HSA_dom"/>
</dbReference>
<dbReference type="InterPro" id="IPR001005">
    <property type="entry name" value="SANT/Myb"/>
</dbReference>
<feature type="compositionally biased region" description="Acidic residues" evidence="9">
    <location>
        <begin position="552"/>
        <end position="561"/>
    </location>
</feature>
<comment type="function">
    <text evidence="7">Component of the NuA4 histone acetyltransferase complex which is involved in transcriptional activation of selected genes principally by acetylation of nucleosomal histone H4 and H2A. The NuA4 complex is also involved in DNA repair.</text>
</comment>
<name>A0ABP1DAZ0_9APHY</name>
<dbReference type="SMART" id="SM00573">
    <property type="entry name" value="HSA"/>
    <property type="match status" value="1"/>
</dbReference>
<dbReference type="Gene3D" id="1.10.10.60">
    <property type="entry name" value="Homeodomain-like"/>
    <property type="match status" value="1"/>
</dbReference>
<keyword evidence="5" id="KW-0234">DNA repair</keyword>
<evidence type="ECO:0000259" key="10">
    <source>
        <dbReference type="PROSITE" id="PS50090"/>
    </source>
</evidence>
<keyword evidence="3" id="KW-0227">DNA damage</keyword>
<accession>A0ABP1DAZ0</accession>
<keyword evidence="6" id="KW-0539">Nucleus</keyword>
<dbReference type="SMART" id="SM00717">
    <property type="entry name" value="SANT"/>
    <property type="match status" value="1"/>
</dbReference>
<dbReference type="PANTHER" id="PTHR46459:SF1">
    <property type="entry name" value="E1A-BINDING PROTEIN P400"/>
    <property type="match status" value="1"/>
</dbReference>
<feature type="compositionally biased region" description="Basic and acidic residues" evidence="9">
    <location>
        <begin position="362"/>
        <end position="373"/>
    </location>
</feature>
<dbReference type="SUPFAM" id="SSF46689">
    <property type="entry name" value="Homeodomain-like"/>
    <property type="match status" value="1"/>
</dbReference>
<reference evidence="13" key="1">
    <citation type="submission" date="2024-04" db="EMBL/GenBank/DDBJ databases">
        <authorList>
            <person name="Shaw F."/>
            <person name="Minotto A."/>
        </authorList>
    </citation>
    <scope>NUCLEOTIDE SEQUENCE [LARGE SCALE GENOMIC DNA]</scope>
</reference>
<organism evidence="12 13">
    <name type="scientific">Somion occarium</name>
    <dbReference type="NCBI Taxonomy" id="3059160"/>
    <lineage>
        <taxon>Eukaryota</taxon>
        <taxon>Fungi</taxon>
        <taxon>Dikarya</taxon>
        <taxon>Basidiomycota</taxon>
        <taxon>Agaricomycotina</taxon>
        <taxon>Agaricomycetes</taxon>
        <taxon>Polyporales</taxon>
        <taxon>Cerrenaceae</taxon>
        <taxon>Somion</taxon>
    </lineage>
</organism>
<feature type="region of interest" description="Disordered" evidence="9">
    <location>
        <begin position="532"/>
        <end position="567"/>
    </location>
</feature>
<feature type="region of interest" description="Disordered" evidence="9">
    <location>
        <begin position="998"/>
        <end position="1027"/>
    </location>
</feature>
<dbReference type="PROSITE" id="PS50090">
    <property type="entry name" value="MYB_LIKE"/>
    <property type="match status" value="1"/>
</dbReference>
<proteinExistence type="inferred from homology"/>
<feature type="compositionally biased region" description="Polar residues" evidence="9">
    <location>
        <begin position="1200"/>
        <end position="1210"/>
    </location>
</feature>
<feature type="compositionally biased region" description="Basic residues" evidence="9">
    <location>
        <begin position="670"/>
        <end position="686"/>
    </location>
</feature>
<evidence type="ECO:0000256" key="8">
    <source>
        <dbReference type="ARBA" id="ARBA00029670"/>
    </source>
</evidence>
<dbReference type="Pfam" id="PF07529">
    <property type="entry name" value="HSA"/>
    <property type="match status" value="1"/>
</dbReference>
<feature type="domain" description="HSA" evidence="11">
    <location>
        <begin position="441"/>
        <end position="530"/>
    </location>
</feature>
<dbReference type="Pfam" id="PF13921">
    <property type="entry name" value="Myb_DNA-bind_6"/>
    <property type="match status" value="1"/>
</dbReference>
<evidence type="ECO:0000256" key="4">
    <source>
        <dbReference type="ARBA" id="ARBA00022853"/>
    </source>
</evidence>
<evidence type="ECO:0000256" key="2">
    <source>
        <dbReference type="ARBA" id="ARBA00008913"/>
    </source>
</evidence>
<feature type="region of interest" description="Disordered" evidence="9">
    <location>
        <begin position="951"/>
        <end position="978"/>
    </location>
</feature>
<evidence type="ECO:0000313" key="12">
    <source>
        <dbReference type="EMBL" id="CAL1705016.1"/>
    </source>
</evidence>
<protein>
    <recommendedName>
        <fullName evidence="8">Vacuolar import and degradation protein 21</fullName>
    </recommendedName>
</protein>
<dbReference type="InterPro" id="IPR009057">
    <property type="entry name" value="Homeodomain-like_sf"/>
</dbReference>
<dbReference type="PROSITE" id="PS51204">
    <property type="entry name" value="HSA"/>
    <property type="match status" value="1"/>
</dbReference>
<feature type="region of interest" description="Disordered" evidence="9">
    <location>
        <begin position="614"/>
        <end position="690"/>
    </location>
</feature>
<evidence type="ECO:0000256" key="5">
    <source>
        <dbReference type="ARBA" id="ARBA00023204"/>
    </source>
</evidence>
<gene>
    <name evidence="12" type="ORF">GFSPODELE1_LOCUS5238</name>
</gene>
<dbReference type="PANTHER" id="PTHR46459">
    <property type="entry name" value="E1A-BINDING PROTEIN P400-RELATED"/>
    <property type="match status" value="1"/>
</dbReference>
<evidence type="ECO:0000256" key="3">
    <source>
        <dbReference type="ARBA" id="ARBA00022763"/>
    </source>
</evidence>
<evidence type="ECO:0000313" key="13">
    <source>
        <dbReference type="Proteomes" id="UP001497453"/>
    </source>
</evidence>
<evidence type="ECO:0000256" key="1">
    <source>
        <dbReference type="ARBA" id="ARBA00004123"/>
    </source>
</evidence>
<feature type="compositionally biased region" description="Low complexity" evidence="9">
    <location>
        <begin position="91"/>
        <end position="110"/>
    </location>
</feature>
<feature type="compositionally biased region" description="Polar residues" evidence="9">
    <location>
        <begin position="951"/>
        <end position="973"/>
    </location>
</feature>
<sequence>MEGVLPQRASLVAERIGQLNEIRRRRDKFLSEMYILSRRQGLEGEVLDTNINRDELKSFLQAQDMRKQPGMENVAPLLEAVSEPGSPFRYPSVSGTGSPSPGPSRTLSPSAQPTVERPSPFAQHAQIQGLRVSEPVAERMDIDEELIPIIEEPPLAAAERAVSEDVIHVGGPPERPSEQPQELFPGPRMYQPSREEMYKAHPVAARISPGSMTELRREDLVAAAHPATIVSDLVAMQGVEEEKPYGAIAIERPMQREMSEDDVSALLQSSSFSEPPLPITRTESMQARYLLSEPPSSTLFARPAFAFDENMIGTVPSVEEQPEATNVGSTVEALNAQYTLPPFSMLPAEFQRKNKPSRQRKRDREKEKGDGKAQPEWTPLGLNRWGATIRANPVSTKVARANKCLMTKDWNVAITEVRIIRTLDRVEKLKDAGRWSFRQPKKQRGVGGLMKTHRDYLLEEMKWMRTDFREERRWKLALAYNLAHAVMEWHEAGSLEERVRRHICVLWKRPRPDELEEEDSIEKPLDIFENVIGDEDGADDSKGHSTPANDFGSDDDSDDEQDKDHQDVLDPTTTLEDALNQDEAVSELGQIAEIPSLQDVQPKVEDVEDLTALRDEMDISNAMDVDPADPQEEIKKEPAEAQKAIAPQIDNPAGAPGLKPTSQNPLLTSHARHTHTSKAPHSKSKSKPSVYAPLREEIVYSDVDKLFVDLDDFELVKSMSELSTEDLSLSASLPPPDLSSIFPDLQPYGLLDVAPATGSEGKRKSDRRGDKDDPNKRTEDTTYSKLVPTNDFMLSKPTLLGPLEPSRHWSDGQWHNLDETAVVADFSSPSSRPVDESAHSTLFEVSPGIPGASVPIGKKRMPADFIAIAEAARGGSAAKRRHLEHTWTPQDDTVLKQLVERYPGNWVLIADAFNTARVTISTEKRSWMECRDRYVARFMTAGGADEESRTNVQVSQIATRGTKRASTAMSTPVTGGGVLDYKRRRHTLMHETIRKAAKKREQTLKVQASQRKPPAMHDTHGQYNKMPRYTPQELSRMKAERDAREAHEAMMRKRQQEIAAQHQLMQQRAQVGQGVPTIPNRAANGLAAQQAVPQIRGVNISQQQRLSGNANRLSPASALQAQTQAQRLAVAQAQAQGQVPVQVPTNSLAASGAPALSSAHLAASYNARPASSSPGLPQHSPPHLPNTIPHVASPRPPSAQAHSGLSDAQQAAMNALPRATVPHYYPNLGQFTPEQLEQYQQTRRLQSIILQAPASSHATPESAEWSLSSVIVINSLSSSVHIAL</sequence>
<feature type="region of interest" description="Disordered" evidence="9">
    <location>
        <begin position="85"/>
        <end position="128"/>
    </location>
</feature>
<evidence type="ECO:0000259" key="11">
    <source>
        <dbReference type="PROSITE" id="PS51204"/>
    </source>
</evidence>
<feature type="domain" description="Myb-like" evidence="10">
    <location>
        <begin position="879"/>
        <end position="938"/>
    </location>
</feature>